<evidence type="ECO:0000313" key="3">
    <source>
        <dbReference type="Proteomes" id="UP001595526"/>
    </source>
</evidence>
<dbReference type="GO" id="GO:0004519">
    <property type="term" value="F:endonuclease activity"/>
    <property type="evidence" value="ECO:0007669"/>
    <property type="project" value="UniProtKB-KW"/>
</dbReference>
<keyword evidence="2" id="KW-0540">Nuclease</keyword>
<gene>
    <name evidence="2" type="ORF">ACFOET_19835</name>
</gene>
<sequence>MKNPNWHRDELILALDLYFRLGPGQIHARNPAIIELSQMLNTLPFSEAKTDAERYRNPNGVGLKLSNFLALDPGYKGRGMQSYSKLDEQVFNEFRRNRTLLGKLASNIKATLAQEELVEELKAPIVGDEEEDQYSAPEGRLLYKLHRYRERNRILVDKKKKEYWKKHRSLACELCTFDFEKTYGDVGRGFIECHHRTPLSELTPDTKTTLNDLMLICSNCHRMVHRGWDKY</sequence>
<dbReference type="EMBL" id="JBHRTA010000061">
    <property type="protein sequence ID" value="MFC3199880.1"/>
    <property type="molecule type" value="Genomic_DNA"/>
</dbReference>
<dbReference type="Pfam" id="PF01844">
    <property type="entry name" value="HNH"/>
    <property type="match status" value="1"/>
</dbReference>
<proteinExistence type="predicted"/>
<accession>A0ABV7JP51</accession>
<keyword evidence="2" id="KW-0378">Hydrolase</keyword>
<dbReference type="Proteomes" id="UP001595526">
    <property type="component" value="Unassembled WGS sequence"/>
</dbReference>
<reference evidence="3" key="1">
    <citation type="journal article" date="2019" name="Int. J. Syst. Evol. Microbiol.">
        <title>The Global Catalogue of Microorganisms (GCM) 10K type strain sequencing project: providing services to taxonomists for standard genome sequencing and annotation.</title>
        <authorList>
            <consortium name="The Broad Institute Genomics Platform"/>
            <consortium name="The Broad Institute Genome Sequencing Center for Infectious Disease"/>
            <person name="Wu L."/>
            <person name="Ma J."/>
        </authorList>
    </citation>
    <scope>NUCLEOTIDE SEQUENCE [LARGE SCALE GENOMIC DNA]</scope>
    <source>
        <strain evidence="3">KCTC 52416</strain>
    </source>
</reference>
<evidence type="ECO:0000313" key="2">
    <source>
        <dbReference type="EMBL" id="MFC3199880.1"/>
    </source>
</evidence>
<organism evidence="2 3">
    <name type="scientific">Parapedobacter deserti</name>
    <dbReference type="NCBI Taxonomy" id="1912957"/>
    <lineage>
        <taxon>Bacteria</taxon>
        <taxon>Pseudomonadati</taxon>
        <taxon>Bacteroidota</taxon>
        <taxon>Sphingobacteriia</taxon>
        <taxon>Sphingobacteriales</taxon>
        <taxon>Sphingobacteriaceae</taxon>
        <taxon>Parapedobacter</taxon>
    </lineage>
</organism>
<dbReference type="RefSeq" id="WP_379025932.1">
    <property type="nucleotide sequence ID" value="NZ_JBHRTA010000061.1"/>
</dbReference>
<keyword evidence="3" id="KW-1185">Reference proteome</keyword>
<keyword evidence="2" id="KW-0255">Endonuclease</keyword>
<dbReference type="InterPro" id="IPR002711">
    <property type="entry name" value="HNH"/>
</dbReference>
<comment type="caution">
    <text evidence="2">The sequence shown here is derived from an EMBL/GenBank/DDBJ whole genome shotgun (WGS) entry which is preliminary data.</text>
</comment>
<evidence type="ECO:0000259" key="1">
    <source>
        <dbReference type="Pfam" id="PF01844"/>
    </source>
</evidence>
<feature type="domain" description="HNH" evidence="1">
    <location>
        <begin position="172"/>
        <end position="226"/>
    </location>
</feature>
<protein>
    <submittedName>
        <fullName evidence="2">HNH endonuclease</fullName>
    </submittedName>
</protein>
<name>A0ABV7JP51_9SPHI</name>